<keyword evidence="1" id="KW-1133">Transmembrane helix</keyword>
<dbReference type="Proteomes" id="UP001108029">
    <property type="component" value="Unassembled WGS sequence"/>
</dbReference>
<keyword evidence="1" id="KW-0472">Membrane</keyword>
<dbReference type="EMBL" id="JAJSBI010000001">
    <property type="protein sequence ID" value="MCD9872540.1"/>
    <property type="molecule type" value="Genomic_DNA"/>
</dbReference>
<comment type="caution">
    <text evidence="2">The sequence shown here is derived from an EMBL/GenBank/DDBJ whole genome shotgun (WGS) entry which is preliminary data.</text>
</comment>
<proteinExistence type="predicted"/>
<dbReference type="AlphaFoldDB" id="A0A9Q3VKK7"/>
<evidence type="ECO:0000256" key="1">
    <source>
        <dbReference type="SAM" id="Phobius"/>
    </source>
</evidence>
<keyword evidence="3" id="KW-1185">Reference proteome</keyword>
<name>A0A9Q3VKK7_9ACTN</name>
<reference evidence="2" key="1">
    <citation type="submission" date="2021-12" db="EMBL/GenBank/DDBJ databases">
        <authorList>
            <person name="Lee J.-H."/>
            <person name="Kim S.-B."/>
        </authorList>
    </citation>
    <scope>NUCLEOTIDE SEQUENCE</scope>
    <source>
        <strain evidence="2">NR30</strain>
    </source>
</reference>
<gene>
    <name evidence="2" type="ORF">LJ657_02420</name>
</gene>
<feature type="transmembrane region" description="Helical" evidence="1">
    <location>
        <begin position="126"/>
        <end position="148"/>
    </location>
</feature>
<keyword evidence="1" id="KW-0812">Transmembrane</keyword>
<sequence length="169" mass="17686">MKVIGSGPREPSRTRRVLALSACLWALRLITAAGLAVDAYVHADLAATYDPVARTISQGDLFRIEAGAAALAAVLLVLFGRRPLVWAYALLVAAAGLAAVLLYHSVDVGTVGPLPNMYEPVWYPEKTASAVAEAAATLTAAAGLLLALRLRTRSRERGAAPAPIDARST</sequence>
<feature type="transmembrane region" description="Helical" evidence="1">
    <location>
        <begin position="86"/>
        <end position="106"/>
    </location>
</feature>
<protein>
    <submittedName>
        <fullName evidence="2">Uncharacterized protein</fullName>
    </submittedName>
</protein>
<evidence type="ECO:0000313" key="3">
    <source>
        <dbReference type="Proteomes" id="UP001108029"/>
    </source>
</evidence>
<feature type="transmembrane region" description="Helical" evidence="1">
    <location>
        <begin position="61"/>
        <end position="79"/>
    </location>
</feature>
<evidence type="ECO:0000313" key="2">
    <source>
        <dbReference type="EMBL" id="MCD9872540.1"/>
    </source>
</evidence>
<organism evidence="2 3">
    <name type="scientific">Streptomyces guryensis</name>
    <dbReference type="NCBI Taxonomy" id="2886947"/>
    <lineage>
        <taxon>Bacteria</taxon>
        <taxon>Bacillati</taxon>
        <taxon>Actinomycetota</taxon>
        <taxon>Actinomycetes</taxon>
        <taxon>Kitasatosporales</taxon>
        <taxon>Streptomycetaceae</taxon>
        <taxon>Streptomyces</taxon>
    </lineage>
</organism>
<dbReference type="RefSeq" id="WP_232646488.1">
    <property type="nucleotide sequence ID" value="NZ_JAJSBI010000001.1"/>
</dbReference>
<accession>A0A9Q3VKK7</accession>